<dbReference type="Gene3D" id="3.40.50.300">
    <property type="entry name" value="P-loop containing nucleotide triphosphate hydrolases"/>
    <property type="match status" value="1"/>
</dbReference>
<evidence type="ECO:0000256" key="4">
    <source>
        <dbReference type="ARBA" id="ARBA00023163"/>
    </source>
</evidence>
<dbReference type="EMBL" id="BOMQ01000070">
    <property type="protein sequence ID" value="GIE52433.1"/>
    <property type="molecule type" value="Genomic_DNA"/>
</dbReference>
<evidence type="ECO:0000259" key="7">
    <source>
        <dbReference type="PROSITE" id="PS51755"/>
    </source>
</evidence>
<evidence type="ECO:0000256" key="2">
    <source>
        <dbReference type="ARBA" id="ARBA00023015"/>
    </source>
</evidence>
<accession>A0A919JML9</accession>
<sequence length="1112" mass="114571">MGDVVTFSVLGPVRAGTALGPVPLKGPRHRAVLARLLIARGRVVPVDRLVDDLWERPPKGAVPALRTFVSDLRRALEPDRAPRQPARLLVTAPPGYALPAAPDAVDAWRFEAAVAAAGDLLAAGAASPALAGLEAALGLWHGPAYAEYAGQHWARAEIDRLDELRMLALERRGEALLTLGRAAEAASGLREHAAAQPLREDAWGLLALALYRAGRQGAALAALREVRAALADELGVDPGPRLQRLAADILAQAPHLSPDAAVRPGLDAVAGPSSAGSAPAGPPRAGPDLSTAFRGPGHGPDPAGPGRGAACPGPDPAGPGRGAASPGPDPAGPGRGAASPRPDPAGPGLAGSAADGLFGRDEELGRLVGLADAVAARGRAALALVSGDAGAGKTALAEALSRRLTARGWTATWGHGPGHDGAPVTWPGGQEPEAAAGDPAVARFRARRAAVARLTAPAARGRPVLLVADDLHRADEGTLELLAALVVEAVPVLVVGTFRATEITPELTAALARFARTEPVRVYLGGLGEAAAGALARTVAGAGLDASAARLIHRRSGGNPFFVRELARLFAAEGGAALDRVPAGVRDVIRHRLARLPEPALTVLRQAAVLGRDVDPELLTLLTGDEAAVLDGLDAALTEGLLTEEGPGGRPRFGHLLVRDTIYGDLSALRRAHWHAAAGEALERLRPGDVAALAHHFARAATPATAARAARYSAAAADRAERGSRPHEAARLWRQAIDAYDRGTPAEARGRLAAVMGLGRALAVTGHLDAARRLRAEAVAAVRHLDDPDLAATVLAAFAVPAVWTRNDDDQLSRQVVEEAERILAGPGALRPEQRSRLLSTIALELRGTTTGRGDRAAREAEAIARRTGDPALLAFALNARFMHTFGRAGLAAERAALGAELLTLAAGNELVTFEVLAHLILMQAHSALGEPAVADAHAAAADRLAERYELPLVAVLTQWYAALRLALDGRAAEAADAYRAAQVRLAGSGMPGMADGLPALALLTLAGDGAPDGDFGPYEPWARPLVLLARGDRVGAAAALRAVPESPHDLLREARLCLAVRAARALDDQALLARLRAELRPAAGEIAGAGSGVITLGPVADHLAQPAPRPS</sequence>
<keyword evidence="9" id="KW-1185">Reference proteome</keyword>
<dbReference type="Gene3D" id="1.10.10.10">
    <property type="entry name" value="Winged helix-like DNA-binding domain superfamily/Winged helix DNA-binding domain"/>
    <property type="match status" value="1"/>
</dbReference>
<dbReference type="SMART" id="SM00862">
    <property type="entry name" value="Trans_reg_C"/>
    <property type="match status" value="1"/>
</dbReference>
<dbReference type="InterPro" id="IPR005158">
    <property type="entry name" value="BTAD"/>
</dbReference>
<dbReference type="Pfam" id="PF13191">
    <property type="entry name" value="AAA_16"/>
    <property type="match status" value="1"/>
</dbReference>
<gene>
    <name evidence="8" type="ORF">Ani05nite_59670</name>
</gene>
<evidence type="ECO:0000313" key="8">
    <source>
        <dbReference type="EMBL" id="GIE52433.1"/>
    </source>
</evidence>
<proteinExistence type="inferred from homology"/>
<reference evidence="8" key="1">
    <citation type="submission" date="2021-01" db="EMBL/GenBank/DDBJ databases">
        <title>Whole genome shotgun sequence of Actinoplanes nipponensis NBRC 14063.</title>
        <authorList>
            <person name="Komaki H."/>
            <person name="Tamura T."/>
        </authorList>
    </citation>
    <scope>NUCLEOTIDE SEQUENCE</scope>
    <source>
        <strain evidence="8">NBRC 14063</strain>
    </source>
</reference>
<dbReference type="SUPFAM" id="SSF52540">
    <property type="entry name" value="P-loop containing nucleoside triphosphate hydrolases"/>
    <property type="match status" value="1"/>
</dbReference>
<keyword evidence="2" id="KW-0805">Transcription regulation</keyword>
<dbReference type="InterPro" id="IPR016032">
    <property type="entry name" value="Sig_transdc_resp-reg_C-effctor"/>
</dbReference>
<keyword evidence="4" id="KW-0804">Transcription</keyword>
<dbReference type="InterPro" id="IPR041664">
    <property type="entry name" value="AAA_16"/>
</dbReference>
<organism evidence="8 9">
    <name type="scientific">Actinoplanes nipponensis</name>
    <dbReference type="NCBI Taxonomy" id="135950"/>
    <lineage>
        <taxon>Bacteria</taxon>
        <taxon>Bacillati</taxon>
        <taxon>Actinomycetota</taxon>
        <taxon>Actinomycetes</taxon>
        <taxon>Micromonosporales</taxon>
        <taxon>Micromonosporaceae</taxon>
        <taxon>Actinoplanes</taxon>
    </lineage>
</organism>
<evidence type="ECO:0000256" key="3">
    <source>
        <dbReference type="ARBA" id="ARBA00023125"/>
    </source>
</evidence>
<dbReference type="GO" id="GO:0003677">
    <property type="term" value="F:DNA binding"/>
    <property type="evidence" value="ECO:0007669"/>
    <property type="project" value="UniProtKB-UniRule"/>
</dbReference>
<name>A0A919JML9_9ACTN</name>
<feature type="DNA-binding region" description="OmpR/PhoB-type" evidence="5">
    <location>
        <begin position="1"/>
        <end position="100"/>
    </location>
</feature>
<keyword evidence="3 5" id="KW-0238">DNA-binding</keyword>
<dbReference type="RefSeq" id="WP_203773888.1">
    <property type="nucleotide sequence ID" value="NZ_BOMQ01000070.1"/>
</dbReference>
<feature type="region of interest" description="Disordered" evidence="6">
    <location>
        <begin position="261"/>
        <end position="356"/>
    </location>
</feature>
<dbReference type="InterPro" id="IPR051677">
    <property type="entry name" value="AfsR-DnrI-RedD_regulator"/>
</dbReference>
<dbReference type="GO" id="GO:0006355">
    <property type="term" value="P:regulation of DNA-templated transcription"/>
    <property type="evidence" value="ECO:0007669"/>
    <property type="project" value="InterPro"/>
</dbReference>
<evidence type="ECO:0000256" key="5">
    <source>
        <dbReference type="PROSITE-ProRule" id="PRU01091"/>
    </source>
</evidence>
<dbReference type="PANTHER" id="PTHR35807:SF1">
    <property type="entry name" value="TRANSCRIPTIONAL REGULATOR REDD"/>
    <property type="match status" value="1"/>
</dbReference>
<comment type="similarity">
    <text evidence="1">Belongs to the AfsR/DnrI/RedD regulatory family.</text>
</comment>
<evidence type="ECO:0000256" key="1">
    <source>
        <dbReference type="ARBA" id="ARBA00005820"/>
    </source>
</evidence>
<dbReference type="PROSITE" id="PS51755">
    <property type="entry name" value="OMPR_PHOB"/>
    <property type="match status" value="1"/>
</dbReference>
<dbReference type="AlphaFoldDB" id="A0A919JML9"/>
<dbReference type="InterPro" id="IPR011990">
    <property type="entry name" value="TPR-like_helical_dom_sf"/>
</dbReference>
<dbReference type="Pfam" id="PF03704">
    <property type="entry name" value="BTAD"/>
    <property type="match status" value="1"/>
</dbReference>
<dbReference type="SUPFAM" id="SSF46894">
    <property type="entry name" value="C-terminal effector domain of the bipartite response regulators"/>
    <property type="match status" value="1"/>
</dbReference>
<dbReference type="GO" id="GO:0000160">
    <property type="term" value="P:phosphorelay signal transduction system"/>
    <property type="evidence" value="ECO:0007669"/>
    <property type="project" value="InterPro"/>
</dbReference>
<dbReference type="InterPro" id="IPR036388">
    <property type="entry name" value="WH-like_DNA-bd_sf"/>
</dbReference>
<dbReference type="Gene3D" id="1.25.40.10">
    <property type="entry name" value="Tetratricopeptide repeat domain"/>
    <property type="match status" value="1"/>
</dbReference>
<dbReference type="Pfam" id="PF00486">
    <property type="entry name" value="Trans_reg_C"/>
    <property type="match status" value="1"/>
</dbReference>
<evidence type="ECO:0000313" key="9">
    <source>
        <dbReference type="Proteomes" id="UP000647172"/>
    </source>
</evidence>
<dbReference type="SUPFAM" id="SSF48452">
    <property type="entry name" value="TPR-like"/>
    <property type="match status" value="1"/>
</dbReference>
<dbReference type="Proteomes" id="UP000647172">
    <property type="component" value="Unassembled WGS sequence"/>
</dbReference>
<feature type="compositionally biased region" description="Low complexity" evidence="6">
    <location>
        <begin position="270"/>
        <end position="279"/>
    </location>
</feature>
<feature type="domain" description="OmpR/PhoB-type" evidence="7">
    <location>
        <begin position="1"/>
        <end position="100"/>
    </location>
</feature>
<dbReference type="InterPro" id="IPR027417">
    <property type="entry name" value="P-loop_NTPase"/>
</dbReference>
<dbReference type="CDD" id="cd15831">
    <property type="entry name" value="BTAD"/>
    <property type="match status" value="1"/>
</dbReference>
<evidence type="ECO:0000256" key="6">
    <source>
        <dbReference type="SAM" id="MobiDB-lite"/>
    </source>
</evidence>
<protein>
    <recommendedName>
        <fullName evidence="7">OmpR/PhoB-type domain-containing protein</fullName>
    </recommendedName>
</protein>
<dbReference type="PANTHER" id="PTHR35807">
    <property type="entry name" value="TRANSCRIPTIONAL REGULATOR REDD-RELATED"/>
    <property type="match status" value="1"/>
</dbReference>
<dbReference type="SMART" id="SM01043">
    <property type="entry name" value="BTAD"/>
    <property type="match status" value="1"/>
</dbReference>
<comment type="caution">
    <text evidence="8">The sequence shown here is derived from an EMBL/GenBank/DDBJ whole genome shotgun (WGS) entry which is preliminary data.</text>
</comment>
<dbReference type="InterPro" id="IPR001867">
    <property type="entry name" value="OmpR/PhoB-type_DNA-bd"/>
</dbReference>